<sequence length="36" mass="4356">MGLMRHMNHIDREELYTDLEARIRYLHSFLDFSSSA</sequence>
<feature type="non-terminal residue" evidence="1">
    <location>
        <position position="36"/>
    </location>
</feature>
<protein>
    <submittedName>
        <fullName evidence="1">Uncharacterized protein</fullName>
    </submittedName>
</protein>
<comment type="caution">
    <text evidence="1">The sequence shown here is derived from an EMBL/GenBank/DDBJ whole genome shotgun (WGS) entry which is preliminary data.</text>
</comment>
<dbReference type="PANTHER" id="PTHR42071:SF1">
    <property type="entry name" value="GLOBIN-SENSOR DOMAIN-CONTAINING PROTEIN"/>
    <property type="match status" value="1"/>
</dbReference>
<gene>
    <name evidence="1" type="ORF">CCUS01_14383</name>
</gene>
<reference evidence="1" key="1">
    <citation type="submission" date="2016-11" db="EMBL/GenBank/DDBJ databases">
        <title>The genome sequence of Colletotrichum cuscutae.</title>
        <authorList>
            <person name="Baroncelli R."/>
        </authorList>
    </citation>
    <scope>NUCLEOTIDE SEQUENCE</scope>
    <source>
        <strain evidence="1">IMI 304802</strain>
    </source>
</reference>
<proteinExistence type="predicted"/>
<keyword evidence="2" id="KW-1185">Reference proteome</keyword>
<dbReference type="EMBL" id="MPDP01000039">
    <property type="protein sequence ID" value="KAK1490726.1"/>
    <property type="molecule type" value="Genomic_DNA"/>
</dbReference>
<organism evidence="1 2">
    <name type="scientific">Colletotrichum cuscutae</name>
    <dbReference type="NCBI Taxonomy" id="1209917"/>
    <lineage>
        <taxon>Eukaryota</taxon>
        <taxon>Fungi</taxon>
        <taxon>Dikarya</taxon>
        <taxon>Ascomycota</taxon>
        <taxon>Pezizomycotina</taxon>
        <taxon>Sordariomycetes</taxon>
        <taxon>Hypocreomycetidae</taxon>
        <taxon>Glomerellales</taxon>
        <taxon>Glomerellaceae</taxon>
        <taxon>Colletotrichum</taxon>
        <taxon>Colletotrichum acutatum species complex</taxon>
    </lineage>
</organism>
<name>A0AAI9Y955_9PEZI</name>
<evidence type="ECO:0000313" key="2">
    <source>
        <dbReference type="Proteomes" id="UP001239213"/>
    </source>
</evidence>
<dbReference type="AlphaFoldDB" id="A0AAI9Y955"/>
<accession>A0AAI9Y955</accession>
<dbReference type="Proteomes" id="UP001239213">
    <property type="component" value="Unassembled WGS sequence"/>
</dbReference>
<dbReference type="PANTHER" id="PTHR42071">
    <property type="entry name" value="PROTOGLOBIN DOMAIN-CONTAINING PROTEIN"/>
    <property type="match status" value="1"/>
</dbReference>
<evidence type="ECO:0000313" key="1">
    <source>
        <dbReference type="EMBL" id="KAK1490726.1"/>
    </source>
</evidence>